<dbReference type="EnsemblMetazoa" id="AALFPA23_017422.R25421">
    <property type="protein sequence ID" value="AALFPA23_017422.P25421"/>
    <property type="gene ID" value="AALFPA23_017422"/>
</dbReference>
<dbReference type="Gene3D" id="3.30.420.10">
    <property type="entry name" value="Ribonuclease H-like superfamily/Ribonuclease H"/>
    <property type="match status" value="1"/>
</dbReference>
<dbReference type="CDD" id="cd01647">
    <property type="entry name" value="RT_LTR"/>
    <property type="match status" value="1"/>
</dbReference>
<sequence>MNSEFQKSLLDILQNQQRILDRLMENQCSANQENGSSSSQQTLFSTQLSHNQEFLIESLSSGITEFAYDPENGVTFAAWFSRYEDLFHEDAKNLDDAAKVRLLLRNISTVAHQKYISYILPKKPKDQSFEQTVSTLKIIFGRQISLFNARYQCLQLSKNSSDDFYTYAGVVNQKCEEFKLNEVTTDQFKCLMYVCGLKSHRDADIRTTLLSRIESNKPGEEMTVHKLAEECQLRLVNLKRDTAMVEKQGSTQPAVCAINRTNPAKPVTAEESHEVPRSPCWRCGDMHYSKYCSFINHECRMCQKVGHKEGYCACFEKGNKKYKENGKQRFNQKAQAQGVFTINQVGLTDRRKYITVGINGVTTKLQLDCASDITIIPEDVYIQLGSPAGRAPSIDAVNASGEEVGISREIECNISFNGKTKTRRCFVTTVPGLSLFGIEWIEMFNLWDVPINAVCNGVKLQSFPRTEGLIQELQQEFSSIFSDELGLCKKTTVSFTVKPGIKPIFRLKRPVPYAATAKIEAELERLQKLGIITPVSYSEWAAPIVAVTKPNGRVRICADYSTGLNSVLEPHQHPLPLPQDIFAKLANKKVFSQIDLSDAYLQVEVEPSSRKLLTINTHKGLFEFTRLSPGVKTAPGAFQEIVDNMIAGLEGVSGYLDDLIVASDSVEEHIHHLECLFARIREFGFTLKIEKSHFFMSEMKYLGFIIDSQGIRPDPEKIRAIKEMPAPHDVTSLRSFLGAVNYYSKFVRGMHELRQPLDALLKKDVKWNWSSACQESFNQFKRVLQSNLLLTHYDPRLEIIVAADASMNGVGAVLFHRFPGGNIKAVCHASRTMTQAERGYSQGEKEALALIFAVTKFHRMLFGRQFTLQTDHKPLISIFGSKKGIPVHTANRLQRWALTMLLYNFKIEFKSTESFGYADFLSRLINQHSRPEEEYVIASTRMETSIRNIQAESLSSLPITYEMVVAETKKDKTLQKVLQQINNGWPAITLPAEVKSFRARQESLYSSGDCIMLSDRVVIPDTLRTAVLKQLHAGHPGMERMKGIARSYVFWPNIDVDIEDYVRRCPRCAAVAKSPGKTTLSSWPIPMQPWSRIHMDYAGPFKGKYFLVIVDARTKWPEIYCTNSMTASVTVSKLRETTARFGLPDVIVTDNGTQFDSSLFGAFCEKNGIEHIKIPPFHPQSNGQAERFVDTLKRALRKMDGDGLEEALQTFLFTYRYTPNKSVQGMKSPAEAMLGRKLKMNLDLLKKPAPKSTNINRQQNEQFNRVHGAKERTFTDGEEVYAEIYIRNKRHWALGKIIERKGMMATQLIRTKTRSLYQSSCCLKNLVFMKEQSKPYNWIQSLNNQLQFLMFKLANSKNQW</sequence>
<evidence type="ECO:0000256" key="5">
    <source>
        <dbReference type="ARBA" id="ARBA00022759"/>
    </source>
</evidence>
<dbReference type="InterPro" id="IPR041588">
    <property type="entry name" value="Integrase_H2C2"/>
</dbReference>
<protein>
    <recommendedName>
        <fullName evidence="1">RNA-directed DNA polymerase</fullName>
        <ecNumber evidence="1">2.7.7.49</ecNumber>
    </recommendedName>
</protein>
<dbReference type="InterPro" id="IPR055510">
    <property type="entry name" value="DUF7083"/>
</dbReference>
<feature type="domain" description="Reverse transcriptase" evidence="7">
    <location>
        <begin position="528"/>
        <end position="706"/>
    </location>
</feature>
<keyword evidence="3" id="KW-0548">Nucleotidyltransferase</keyword>
<dbReference type="Pfam" id="PF17919">
    <property type="entry name" value="RT_RNaseH_2"/>
    <property type="match status" value="1"/>
</dbReference>
<dbReference type="InterPro" id="IPR000477">
    <property type="entry name" value="RT_dom"/>
</dbReference>
<dbReference type="Gene3D" id="1.10.340.70">
    <property type="match status" value="1"/>
</dbReference>
<dbReference type="Gene3D" id="3.10.10.10">
    <property type="entry name" value="HIV Type 1 Reverse Transcriptase, subunit A, domain 1"/>
    <property type="match status" value="1"/>
</dbReference>
<dbReference type="InterPro" id="IPR043128">
    <property type="entry name" value="Rev_trsase/Diguanyl_cyclase"/>
</dbReference>
<evidence type="ECO:0000313" key="9">
    <source>
        <dbReference type="EnsemblMetazoa" id="AALFPA23_017422.P25421"/>
    </source>
</evidence>
<reference evidence="9" key="2">
    <citation type="submission" date="2025-05" db="UniProtKB">
        <authorList>
            <consortium name="EnsemblMetazoa"/>
        </authorList>
    </citation>
    <scope>IDENTIFICATION</scope>
    <source>
        <strain evidence="9">Foshan</strain>
    </source>
</reference>
<evidence type="ECO:0000256" key="1">
    <source>
        <dbReference type="ARBA" id="ARBA00012493"/>
    </source>
</evidence>
<evidence type="ECO:0000256" key="3">
    <source>
        <dbReference type="ARBA" id="ARBA00022695"/>
    </source>
</evidence>
<keyword evidence="4" id="KW-0540">Nuclease</keyword>
<dbReference type="InterPro" id="IPR036397">
    <property type="entry name" value="RNaseH_sf"/>
</dbReference>
<dbReference type="Proteomes" id="UP000069940">
    <property type="component" value="Unassembled WGS sequence"/>
</dbReference>
<dbReference type="Pfam" id="PF17921">
    <property type="entry name" value="Integrase_H2C2"/>
    <property type="match status" value="1"/>
</dbReference>
<dbReference type="GeneID" id="134291857"/>
<dbReference type="PANTHER" id="PTHR37984">
    <property type="entry name" value="PROTEIN CBG26694"/>
    <property type="match status" value="1"/>
</dbReference>
<dbReference type="SUPFAM" id="SSF50630">
    <property type="entry name" value="Acid proteases"/>
    <property type="match status" value="1"/>
</dbReference>
<dbReference type="RefSeq" id="XP_062716175.1">
    <property type="nucleotide sequence ID" value="XM_062860191.1"/>
</dbReference>
<organism evidence="9 10">
    <name type="scientific">Aedes albopictus</name>
    <name type="common">Asian tiger mosquito</name>
    <name type="synonym">Stegomyia albopicta</name>
    <dbReference type="NCBI Taxonomy" id="7160"/>
    <lineage>
        <taxon>Eukaryota</taxon>
        <taxon>Metazoa</taxon>
        <taxon>Ecdysozoa</taxon>
        <taxon>Arthropoda</taxon>
        <taxon>Hexapoda</taxon>
        <taxon>Insecta</taxon>
        <taxon>Pterygota</taxon>
        <taxon>Neoptera</taxon>
        <taxon>Endopterygota</taxon>
        <taxon>Diptera</taxon>
        <taxon>Nematocera</taxon>
        <taxon>Culicoidea</taxon>
        <taxon>Culicidae</taxon>
        <taxon>Culicinae</taxon>
        <taxon>Aedini</taxon>
        <taxon>Aedes</taxon>
        <taxon>Stegomyia</taxon>
    </lineage>
</organism>
<dbReference type="SUPFAM" id="SSF53098">
    <property type="entry name" value="Ribonuclease H-like"/>
    <property type="match status" value="1"/>
</dbReference>
<dbReference type="InterPro" id="IPR012337">
    <property type="entry name" value="RNaseH-like_sf"/>
</dbReference>
<dbReference type="PROSITE" id="PS50994">
    <property type="entry name" value="INTEGRASE"/>
    <property type="match status" value="1"/>
</dbReference>
<evidence type="ECO:0000313" key="10">
    <source>
        <dbReference type="Proteomes" id="UP000069940"/>
    </source>
</evidence>
<dbReference type="Pfam" id="PF23309">
    <property type="entry name" value="DUF7083"/>
    <property type="match status" value="1"/>
</dbReference>
<proteinExistence type="predicted"/>
<feature type="domain" description="Integrase catalytic" evidence="8">
    <location>
        <begin position="1085"/>
        <end position="1237"/>
    </location>
</feature>
<reference evidence="10" key="1">
    <citation type="journal article" date="2015" name="Proc. Natl. Acad. Sci. U.S.A.">
        <title>Genome sequence of the Asian Tiger mosquito, Aedes albopictus, reveals insights into its biology, genetics, and evolution.</title>
        <authorList>
            <person name="Chen X.G."/>
            <person name="Jiang X."/>
            <person name="Gu J."/>
            <person name="Xu M."/>
            <person name="Wu Y."/>
            <person name="Deng Y."/>
            <person name="Zhang C."/>
            <person name="Bonizzoni M."/>
            <person name="Dermauw W."/>
            <person name="Vontas J."/>
            <person name="Armbruster P."/>
            <person name="Huang X."/>
            <person name="Yang Y."/>
            <person name="Zhang H."/>
            <person name="He W."/>
            <person name="Peng H."/>
            <person name="Liu Y."/>
            <person name="Wu K."/>
            <person name="Chen J."/>
            <person name="Lirakis M."/>
            <person name="Topalis P."/>
            <person name="Van Leeuwen T."/>
            <person name="Hall A.B."/>
            <person name="Jiang X."/>
            <person name="Thorpe C."/>
            <person name="Mueller R.L."/>
            <person name="Sun C."/>
            <person name="Waterhouse R.M."/>
            <person name="Yan G."/>
            <person name="Tu Z.J."/>
            <person name="Fang X."/>
            <person name="James A.A."/>
        </authorList>
    </citation>
    <scope>NUCLEOTIDE SEQUENCE [LARGE SCALE GENOMIC DNA]</scope>
    <source>
        <strain evidence="10">Foshan</strain>
    </source>
</reference>
<evidence type="ECO:0000256" key="6">
    <source>
        <dbReference type="ARBA" id="ARBA00023268"/>
    </source>
</evidence>
<dbReference type="EC" id="2.7.7.49" evidence="1"/>
<dbReference type="InterPro" id="IPR043502">
    <property type="entry name" value="DNA/RNA_pol_sf"/>
</dbReference>
<dbReference type="Pfam" id="PF00078">
    <property type="entry name" value="RVT_1"/>
    <property type="match status" value="1"/>
</dbReference>
<evidence type="ECO:0000256" key="2">
    <source>
        <dbReference type="ARBA" id="ARBA00022679"/>
    </source>
</evidence>
<dbReference type="InterPro" id="IPR041577">
    <property type="entry name" value="RT_RNaseH_2"/>
</dbReference>
<keyword evidence="2" id="KW-0808">Transferase</keyword>
<dbReference type="CDD" id="cd09274">
    <property type="entry name" value="RNase_HI_RT_Ty3"/>
    <property type="match status" value="1"/>
</dbReference>
<dbReference type="Pfam" id="PF00665">
    <property type="entry name" value="rve"/>
    <property type="match status" value="1"/>
</dbReference>
<dbReference type="PROSITE" id="PS50878">
    <property type="entry name" value="RT_POL"/>
    <property type="match status" value="1"/>
</dbReference>
<dbReference type="SUPFAM" id="SSF56672">
    <property type="entry name" value="DNA/RNA polymerases"/>
    <property type="match status" value="1"/>
</dbReference>
<accession>A0ABM1ZDB1</accession>
<evidence type="ECO:0000259" key="7">
    <source>
        <dbReference type="PROSITE" id="PS50878"/>
    </source>
</evidence>
<dbReference type="Gene3D" id="3.30.70.270">
    <property type="match status" value="2"/>
</dbReference>
<dbReference type="InterPro" id="IPR001584">
    <property type="entry name" value="Integrase_cat-core"/>
</dbReference>
<evidence type="ECO:0000256" key="4">
    <source>
        <dbReference type="ARBA" id="ARBA00022722"/>
    </source>
</evidence>
<dbReference type="PANTHER" id="PTHR37984:SF5">
    <property type="entry name" value="PROTEIN NYNRIN-LIKE"/>
    <property type="match status" value="1"/>
</dbReference>
<dbReference type="InterPro" id="IPR050951">
    <property type="entry name" value="Retrovirus_Pol_polyprotein"/>
</dbReference>
<dbReference type="InterPro" id="IPR021109">
    <property type="entry name" value="Peptidase_aspartic_dom_sf"/>
</dbReference>
<keyword evidence="10" id="KW-1185">Reference proteome</keyword>
<keyword evidence="6" id="KW-0511">Multifunctional enzyme</keyword>
<name>A0ABM1ZDB1_AEDAL</name>
<keyword evidence="5" id="KW-0255">Endonuclease</keyword>
<keyword evidence="5" id="KW-0378">Hydrolase</keyword>
<evidence type="ECO:0000259" key="8">
    <source>
        <dbReference type="PROSITE" id="PS50994"/>
    </source>
</evidence>